<feature type="compositionally biased region" description="Low complexity" evidence="8">
    <location>
        <begin position="33"/>
        <end position="49"/>
    </location>
</feature>
<name>A0A9P7BRY2_RHIOR</name>
<evidence type="ECO:0000256" key="8">
    <source>
        <dbReference type="SAM" id="MobiDB-lite"/>
    </source>
</evidence>
<feature type="compositionally biased region" description="Low complexity" evidence="8">
    <location>
        <begin position="413"/>
        <end position="427"/>
    </location>
</feature>
<feature type="compositionally biased region" description="Polar residues" evidence="8">
    <location>
        <begin position="403"/>
        <end position="412"/>
    </location>
</feature>
<evidence type="ECO:0008006" key="11">
    <source>
        <dbReference type="Google" id="ProtNLM"/>
    </source>
</evidence>
<feature type="compositionally biased region" description="Polar residues" evidence="8">
    <location>
        <begin position="52"/>
        <end position="86"/>
    </location>
</feature>
<feature type="region of interest" description="Disordered" evidence="8">
    <location>
        <begin position="31"/>
        <end position="106"/>
    </location>
</feature>
<dbReference type="Proteomes" id="UP000716291">
    <property type="component" value="Unassembled WGS sequence"/>
</dbReference>
<dbReference type="InterPro" id="IPR024882">
    <property type="entry name" value="NUP58/p45/49"/>
</dbReference>
<keyword evidence="3" id="KW-0509">mRNA transport</keyword>
<dbReference type="Pfam" id="PF15967">
    <property type="entry name" value="Nucleoporin_FG2"/>
    <property type="match status" value="1"/>
</dbReference>
<dbReference type="PANTHER" id="PTHR13437">
    <property type="entry name" value="NUCLEOPORIN P58/P45 NUCLEOPORIN-LIKE PROTEIN 1"/>
    <property type="match status" value="1"/>
</dbReference>
<gene>
    <name evidence="9" type="ORF">G6F64_006026</name>
</gene>
<evidence type="ECO:0000313" key="9">
    <source>
        <dbReference type="EMBL" id="KAG1308457.1"/>
    </source>
</evidence>
<evidence type="ECO:0000256" key="3">
    <source>
        <dbReference type="ARBA" id="ARBA00022816"/>
    </source>
</evidence>
<reference evidence="9" key="1">
    <citation type="journal article" date="2020" name="Microb. Genom.">
        <title>Genetic diversity of clinical and environmental Mucorales isolates obtained from an investigation of mucormycosis cases among solid organ transplant recipients.</title>
        <authorList>
            <person name="Nguyen M.H."/>
            <person name="Kaul D."/>
            <person name="Muto C."/>
            <person name="Cheng S.J."/>
            <person name="Richter R.A."/>
            <person name="Bruno V.M."/>
            <person name="Liu G."/>
            <person name="Beyhan S."/>
            <person name="Sundermann A.J."/>
            <person name="Mounaud S."/>
            <person name="Pasculle A.W."/>
            <person name="Nierman W.C."/>
            <person name="Driscoll E."/>
            <person name="Cumbie R."/>
            <person name="Clancy C.J."/>
            <person name="Dupont C.L."/>
        </authorList>
    </citation>
    <scope>NUCLEOTIDE SEQUENCE</scope>
    <source>
        <strain evidence="9">GL11</strain>
    </source>
</reference>
<dbReference type="OrthoDB" id="2538017at2759"/>
<comment type="subcellular location">
    <subcellularLocation>
        <location evidence="1">Nucleus</location>
        <location evidence="1">Nuclear pore complex</location>
    </subcellularLocation>
</comment>
<keyword evidence="4" id="KW-0653">Protein transport</keyword>
<evidence type="ECO:0000256" key="2">
    <source>
        <dbReference type="ARBA" id="ARBA00022448"/>
    </source>
</evidence>
<feature type="compositionally biased region" description="Low complexity" evidence="8">
    <location>
        <begin position="146"/>
        <end position="186"/>
    </location>
</feature>
<comment type="caution">
    <text evidence="9">The sequence shown here is derived from an EMBL/GenBank/DDBJ whole genome shotgun (WGS) entry which is preliminary data.</text>
</comment>
<feature type="region of interest" description="Disordered" evidence="8">
    <location>
        <begin position="144"/>
        <end position="186"/>
    </location>
</feature>
<evidence type="ECO:0000313" key="10">
    <source>
        <dbReference type="Proteomes" id="UP000716291"/>
    </source>
</evidence>
<organism evidence="9 10">
    <name type="scientific">Rhizopus oryzae</name>
    <name type="common">Mucormycosis agent</name>
    <name type="synonym">Rhizopus arrhizus var. delemar</name>
    <dbReference type="NCBI Taxonomy" id="64495"/>
    <lineage>
        <taxon>Eukaryota</taxon>
        <taxon>Fungi</taxon>
        <taxon>Fungi incertae sedis</taxon>
        <taxon>Mucoromycota</taxon>
        <taxon>Mucoromycotina</taxon>
        <taxon>Mucoromycetes</taxon>
        <taxon>Mucorales</taxon>
        <taxon>Mucorineae</taxon>
        <taxon>Rhizopodaceae</taxon>
        <taxon>Rhizopus</taxon>
    </lineage>
</organism>
<evidence type="ECO:0000256" key="5">
    <source>
        <dbReference type="ARBA" id="ARBA00023010"/>
    </source>
</evidence>
<feature type="region of interest" description="Disordered" evidence="8">
    <location>
        <begin position="1"/>
        <end position="20"/>
    </location>
</feature>
<keyword evidence="5" id="KW-0811">Translocation</keyword>
<evidence type="ECO:0000256" key="6">
    <source>
        <dbReference type="ARBA" id="ARBA00023132"/>
    </source>
</evidence>
<sequence length="698" mass="73123">MSSKRNQRSKNKSDNCNINFVFKPDESLTRNLSFSGSAPSSPAASSTGFNLPGNSFGSNSSQPFAFGSPSSQPASNTAFNFATSPSPLKRGASELPASSTPDHNSLRRTASEFSFGTSSNTFTAPTNNTAFAFGSTNPISTDANKAATTGSGAAPTANSAAAPSATGFTFNTTTTSESATQPATPAPAFAFGSTNVGFGSSSTASATFGTVSTAKSTPSAPAITPSPAFAFGTSTETTKPASSSAFTFGKPAESTPTTATPAFSFGKPTEATSTSVTATTSIATTATAPTFSFGKTAGTQASSTAETGKSATTSSSPFTFGASSTATSTVPATGFTFGPSNTTAATTTSTTSAAAAAPTFSFGTSTKPPSTTTSTSAVATSVPTFTFGAPGADSKKDDKKNTPVVTSSPFTFGSTAPTSGATTSSSSTAAITTIAPLAGPTASAPVENKPNPFSFAKVLEDLSKVPTQPPSQIYASLITPSLAGLYQNQTVQHTSFRIDNISSSTRFTELPEQAQKELDELEKYIRTESQRCEYIKSHRMPQLIQKMENCKGDTESLSQKLDALSSMLKSRLESTQSLYDTVREQLRHANDGCAVIEASKHPGTPRRWLFGHSDEDDYFSLIAKQLSHRIEEYKRTVWEIERTAESWTKNKAQSPQDIARIMHDQNQTFLALANRVASLHECVEREKEFYKQYFKAYS</sequence>
<dbReference type="GO" id="GO:0051028">
    <property type="term" value="P:mRNA transport"/>
    <property type="evidence" value="ECO:0007669"/>
    <property type="project" value="UniProtKB-KW"/>
</dbReference>
<keyword evidence="6" id="KW-0906">Nuclear pore complex</keyword>
<accession>A0A9P7BRY2</accession>
<dbReference type="Gene3D" id="6.10.140.1350">
    <property type="match status" value="1"/>
</dbReference>
<dbReference type="GO" id="GO:0008139">
    <property type="term" value="F:nuclear localization sequence binding"/>
    <property type="evidence" value="ECO:0007669"/>
    <property type="project" value="InterPro"/>
</dbReference>
<feature type="region of interest" description="Disordered" evidence="8">
    <location>
        <begin position="386"/>
        <end position="427"/>
    </location>
</feature>
<dbReference type="EMBL" id="JAANQT010000777">
    <property type="protein sequence ID" value="KAG1308457.1"/>
    <property type="molecule type" value="Genomic_DNA"/>
</dbReference>
<evidence type="ECO:0000256" key="1">
    <source>
        <dbReference type="ARBA" id="ARBA00004567"/>
    </source>
</evidence>
<feature type="region of interest" description="Disordered" evidence="8">
    <location>
        <begin position="242"/>
        <end position="270"/>
    </location>
</feature>
<keyword evidence="10" id="KW-1185">Reference proteome</keyword>
<evidence type="ECO:0000256" key="7">
    <source>
        <dbReference type="ARBA" id="ARBA00023242"/>
    </source>
</evidence>
<keyword evidence="7" id="KW-0539">Nucleus</keyword>
<proteinExistence type="predicted"/>
<dbReference type="GO" id="GO:0015031">
    <property type="term" value="P:protein transport"/>
    <property type="evidence" value="ECO:0007669"/>
    <property type="project" value="UniProtKB-KW"/>
</dbReference>
<dbReference type="GO" id="GO:0017056">
    <property type="term" value="F:structural constituent of nuclear pore"/>
    <property type="evidence" value="ECO:0007669"/>
    <property type="project" value="InterPro"/>
</dbReference>
<keyword evidence="2" id="KW-0813">Transport</keyword>
<evidence type="ECO:0000256" key="4">
    <source>
        <dbReference type="ARBA" id="ARBA00022927"/>
    </source>
</evidence>
<protein>
    <recommendedName>
        <fullName evidence="11">Nucleoporin NSP1-like C-terminal domain-containing protein</fullName>
    </recommendedName>
</protein>
<feature type="compositionally biased region" description="Basic residues" evidence="8">
    <location>
        <begin position="1"/>
        <end position="10"/>
    </location>
</feature>
<feature type="compositionally biased region" description="Low complexity" evidence="8">
    <location>
        <begin position="254"/>
        <end position="270"/>
    </location>
</feature>
<dbReference type="PANTHER" id="PTHR13437:SF2">
    <property type="entry name" value="NUCLEOPORIN P58_P45"/>
    <property type="match status" value="1"/>
</dbReference>
<dbReference type="AlphaFoldDB" id="A0A9P7BRY2"/>
<feature type="compositionally biased region" description="Polar residues" evidence="8">
    <location>
        <begin position="96"/>
        <end position="106"/>
    </location>
</feature>
<dbReference type="GO" id="GO:0005643">
    <property type="term" value="C:nuclear pore"/>
    <property type="evidence" value="ECO:0007669"/>
    <property type="project" value="UniProtKB-SubCell"/>
</dbReference>